<dbReference type="Proteomes" id="UP000075880">
    <property type="component" value="Unassembled WGS sequence"/>
</dbReference>
<evidence type="ECO:0000313" key="2">
    <source>
        <dbReference type="EnsemblMetazoa" id="ENSAATROPP006274"/>
    </source>
</evidence>
<sequence>MLKRAKEAAAAKGGPRGLLLWILYQFFDVHVDKDLKYEGEIGAEHWTKVANFIKELCQWFNGEADRRYTYCLIVQTKRGKTTFADVIMDLKINVGVKGNYNRNTSFPLNMCANKSMYYWNEPDIEPGALEEIKKIAGGDKHSVAIKHKHNRTQKQVQLLMTANKVAFPHA</sequence>
<dbReference type="SUPFAM" id="SSF52540">
    <property type="entry name" value="P-loop containing nucleoside triphosphate hydrolases"/>
    <property type="match status" value="1"/>
</dbReference>
<feature type="domain" description="Parvovirus non-structural protein 1 helicase" evidence="1">
    <location>
        <begin position="52"/>
        <end position="163"/>
    </location>
</feature>
<dbReference type="AlphaFoldDB" id="A0AAG5D5Z7"/>
<dbReference type="EnsemblMetazoa" id="ENSAATROPT006973">
    <property type="protein sequence ID" value="ENSAATROPP006274"/>
    <property type="gene ID" value="ENSAATROPG005679"/>
</dbReference>
<dbReference type="Pfam" id="PF01057">
    <property type="entry name" value="Parvo_NS1"/>
    <property type="match status" value="1"/>
</dbReference>
<accession>A0AAG5D5Z7</accession>
<evidence type="ECO:0000313" key="3">
    <source>
        <dbReference type="Proteomes" id="UP000075880"/>
    </source>
</evidence>
<dbReference type="GO" id="GO:0019079">
    <property type="term" value="P:viral genome replication"/>
    <property type="evidence" value="ECO:0007669"/>
    <property type="project" value="InterPro"/>
</dbReference>
<dbReference type="InterPro" id="IPR001257">
    <property type="entry name" value="Parvovirus_NS1_helicase"/>
</dbReference>
<keyword evidence="3" id="KW-1185">Reference proteome</keyword>
<evidence type="ECO:0000259" key="1">
    <source>
        <dbReference type="Pfam" id="PF01057"/>
    </source>
</evidence>
<organism evidence="2 3">
    <name type="scientific">Anopheles atroparvus</name>
    <name type="common">European mosquito</name>
    <dbReference type="NCBI Taxonomy" id="41427"/>
    <lineage>
        <taxon>Eukaryota</taxon>
        <taxon>Metazoa</taxon>
        <taxon>Ecdysozoa</taxon>
        <taxon>Arthropoda</taxon>
        <taxon>Hexapoda</taxon>
        <taxon>Insecta</taxon>
        <taxon>Pterygota</taxon>
        <taxon>Neoptera</taxon>
        <taxon>Endopterygota</taxon>
        <taxon>Diptera</taxon>
        <taxon>Nematocera</taxon>
        <taxon>Culicoidea</taxon>
        <taxon>Culicidae</taxon>
        <taxon>Anophelinae</taxon>
        <taxon>Anopheles</taxon>
    </lineage>
</organism>
<dbReference type="InterPro" id="IPR027417">
    <property type="entry name" value="P-loop_NTPase"/>
</dbReference>
<proteinExistence type="predicted"/>
<reference evidence="2" key="1">
    <citation type="submission" date="2024-04" db="UniProtKB">
        <authorList>
            <consortium name="EnsemblMetazoa"/>
        </authorList>
    </citation>
    <scope>IDENTIFICATION</scope>
    <source>
        <strain evidence="2">EBRO</strain>
    </source>
</reference>
<dbReference type="Gene3D" id="3.40.50.300">
    <property type="entry name" value="P-loop containing nucleotide triphosphate hydrolases"/>
    <property type="match status" value="1"/>
</dbReference>
<name>A0AAG5D5Z7_ANOAO</name>
<protein>
    <recommendedName>
        <fullName evidence="1">Parvovirus non-structural protein 1 helicase domain-containing protein</fullName>
    </recommendedName>
</protein>